<sequence>MPEIHFAALDLNLLRVFHALAEEGSVTRAGARLGLSQSAVSHALNRLRYALDDELFVRGPAGMRPTARALEIAPRLHEGLRHLQLAVAPAEFVPAETRRRFTIAAGAYTSTVLMPTVIAMIRQAAPLAEVRLQLAAATLGEDLMTGRVDLAIGAFGRSTPSYEREALFSEAMVWAVRADHPAARAGVLTLADIAATPHVLMSSSEEDVAVDGRVTETGLERRVFWDDRGEVDEVLARAGLRRTVALRVQDAHSALAIVSRCDMIAITPRRLSTTLAAHYDLRLFEAPYASPLIQIEALWRREVGETAPIAWLRGCLRAAAAQL</sequence>
<dbReference type="RefSeq" id="WP_211936667.1">
    <property type="nucleotide sequence ID" value="NZ_CP073078.1"/>
</dbReference>
<dbReference type="Gene3D" id="3.40.190.10">
    <property type="entry name" value="Periplasmic binding protein-like II"/>
    <property type="match status" value="4"/>
</dbReference>
<dbReference type="InterPro" id="IPR050389">
    <property type="entry name" value="LysR-type_TF"/>
</dbReference>
<dbReference type="PANTHER" id="PTHR30118">
    <property type="entry name" value="HTH-TYPE TRANSCRIPTIONAL REGULATOR LEUO-RELATED"/>
    <property type="match status" value="1"/>
</dbReference>
<keyword evidence="4" id="KW-0804">Transcription</keyword>
<evidence type="ECO:0000256" key="3">
    <source>
        <dbReference type="ARBA" id="ARBA00023125"/>
    </source>
</evidence>
<dbReference type="InterPro" id="IPR000847">
    <property type="entry name" value="LysR_HTH_N"/>
</dbReference>
<dbReference type="Gene3D" id="1.10.10.10">
    <property type="entry name" value="Winged helix-like DNA-binding domain superfamily/Winged helix DNA-binding domain"/>
    <property type="match status" value="1"/>
</dbReference>
<dbReference type="InterPro" id="IPR036388">
    <property type="entry name" value="WH-like_DNA-bd_sf"/>
</dbReference>
<proteinExistence type="inferred from homology"/>
<dbReference type="Pfam" id="PF00126">
    <property type="entry name" value="HTH_1"/>
    <property type="match status" value="1"/>
</dbReference>
<dbReference type="GO" id="GO:0003700">
    <property type="term" value="F:DNA-binding transcription factor activity"/>
    <property type="evidence" value="ECO:0007669"/>
    <property type="project" value="InterPro"/>
</dbReference>
<dbReference type="Proteomes" id="UP000676409">
    <property type="component" value="Chromosome"/>
</dbReference>
<keyword evidence="7" id="KW-1185">Reference proteome</keyword>
<name>A0A975FWD0_9CAUL</name>
<dbReference type="PRINTS" id="PR00039">
    <property type="entry name" value="HTHLYSR"/>
</dbReference>
<evidence type="ECO:0000256" key="4">
    <source>
        <dbReference type="ARBA" id="ARBA00023163"/>
    </source>
</evidence>
<reference evidence="6" key="1">
    <citation type="submission" date="2021-04" db="EMBL/GenBank/DDBJ databases">
        <title>The complete genome sequence of Caulobacter sp. S6.</title>
        <authorList>
            <person name="Tang Y."/>
            <person name="Ouyang W."/>
            <person name="Liu Q."/>
            <person name="Huang B."/>
            <person name="Guo Z."/>
            <person name="Lei P."/>
        </authorList>
    </citation>
    <scope>NUCLEOTIDE SEQUENCE</scope>
    <source>
        <strain evidence="6">S6</strain>
    </source>
</reference>
<evidence type="ECO:0000313" key="7">
    <source>
        <dbReference type="Proteomes" id="UP000676409"/>
    </source>
</evidence>
<dbReference type="InterPro" id="IPR036390">
    <property type="entry name" value="WH_DNA-bd_sf"/>
</dbReference>
<dbReference type="AlphaFoldDB" id="A0A975FWD0"/>
<comment type="similarity">
    <text evidence="1">Belongs to the LysR transcriptional regulatory family.</text>
</comment>
<dbReference type="PANTHER" id="PTHR30118:SF15">
    <property type="entry name" value="TRANSCRIPTIONAL REGULATORY PROTEIN"/>
    <property type="match status" value="1"/>
</dbReference>
<dbReference type="GO" id="GO:0003677">
    <property type="term" value="F:DNA binding"/>
    <property type="evidence" value="ECO:0007669"/>
    <property type="project" value="UniProtKB-KW"/>
</dbReference>
<dbReference type="SUPFAM" id="SSF46785">
    <property type="entry name" value="Winged helix' DNA-binding domain"/>
    <property type="match status" value="1"/>
</dbReference>
<feature type="domain" description="HTH lysR-type" evidence="5">
    <location>
        <begin position="9"/>
        <end position="66"/>
    </location>
</feature>
<dbReference type="EMBL" id="CP073078">
    <property type="protein sequence ID" value="QUD86615.1"/>
    <property type="molecule type" value="Genomic_DNA"/>
</dbReference>
<dbReference type="Pfam" id="PF03466">
    <property type="entry name" value="LysR_substrate"/>
    <property type="match status" value="1"/>
</dbReference>
<evidence type="ECO:0000256" key="1">
    <source>
        <dbReference type="ARBA" id="ARBA00009437"/>
    </source>
</evidence>
<keyword evidence="2" id="KW-0805">Transcription regulation</keyword>
<dbReference type="InterPro" id="IPR005119">
    <property type="entry name" value="LysR_subst-bd"/>
</dbReference>
<accession>A0A975FWD0</accession>
<evidence type="ECO:0000256" key="2">
    <source>
        <dbReference type="ARBA" id="ARBA00023015"/>
    </source>
</evidence>
<dbReference type="PROSITE" id="PS50931">
    <property type="entry name" value="HTH_LYSR"/>
    <property type="match status" value="1"/>
</dbReference>
<dbReference type="SUPFAM" id="SSF53850">
    <property type="entry name" value="Periplasmic binding protein-like II"/>
    <property type="match status" value="1"/>
</dbReference>
<keyword evidence="3" id="KW-0238">DNA-binding</keyword>
<evidence type="ECO:0000259" key="5">
    <source>
        <dbReference type="PROSITE" id="PS50931"/>
    </source>
</evidence>
<protein>
    <submittedName>
        <fullName evidence="6">LysR family transcriptional regulator</fullName>
    </submittedName>
</protein>
<gene>
    <name evidence="6" type="ORF">KCG34_16185</name>
</gene>
<dbReference type="KEGG" id="caul:KCG34_16185"/>
<organism evidence="6 7">
    <name type="scientific">Phenylobacterium montanum</name>
    <dbReference type="NCBI Taxonomy" id="2823693"/>
    <lineage>
        <taxon>Bacteria</taxon>
        <taxon>Pseudomonadati</taxon>
        <taxon>Pseudomonadota</taxon>
        <taxon>Alphaproteobacteria</taxon>
        <taxon>Caulobacterales</taxon>
        <taxon>Caulobacteraceae</taxon>
        <taxon>Phenylobacterium</taxon>
    </lineage>
</organism>
<evidence type="ECO:0000313" key="6">
    <source>
        <dbReference type="EMBL" id="QUD86615.1"/>
    </source>
</evidence>